<dbReference type="AlphaFoldDB" id="A0A1R4HAA2"/>
<sequence length="65" mass="7163">MATVEYKKPCDLCGQPVEIEGFTLVTDKGEQLFCCGGCVSIYRLLHGNTVMTNTKPPSHNKKEDS</sequence>
<name>A0A1R4HAA2_9GAMM</name>
<dbReference type="RefSeq" id="WP_087147267.1">
    <property type="nucleotide sequence ID" value="NZ_FUKJ01000235.1"/>
</dbReference>
<gene>
    <name evidence="1" type="ORF">CRENPOLYSF2_310010</name>
</gene>
<keyword evidence="2" id="KW-1185">Reference proteome</keyword>
<protein>
    <submittedName>
        <fullName evidence="1">Cation transport ATPase</fullName>
    </submittedName>
</protein>
<dbReference type="EMBL" id="FUKJ01000235">
    <property type="protein sequence ID" value="SJM93143.1"/>
    <property type="molecule type" value="Genomic_DNA"/>
</dbReference>
<dbReference type="Proteomes" id="UP000195442">
    <property type="component" value="Unassembled WGS sequence"/>
</dbReference>
<evidence type="ECO:0000313" key="2">
    <source>
        <dbReference type="Proteomes" id="UP000195442"/>
    </source>
</evidence>
<evidence type="ECO:0000313" key="1">
    <source>
        <dbReference type="EMBL" id="SJM93143.1"/>
    </source>
</evidence>
<organism evidence="1 2">
    <name type="scientific">Crenothrix polyspora</name>
    <dbReference type="NCBI Taxonomy" id="360316"/>
    <lineage>
        <taxon>Bacteria</taxon>
        <taxon>Pseudomonadati</taxon>
        <taxon>Pseudomonadota</taxon>
        <taxon>Gammaproteobacteria</taxon>
        <taxon>Methylococcales</taxon>
        <taxon>Crenotrichaceae</taxon>
        <taxon>Crenothrix</taxon>
    </lineage>
</organism>
<dbReference type="OrthoDB" id="7362200at2"/>
<proteinExistence type="predicted"/>
<reference evidence="2" key="1">
    <citation type="submission" date="2017-02" db="EMBL/GenBank/DDBJ databases">
        <authorList>
            <person name="Daims H."/>
        </authorList>
    </citation>
    <scope>NUCLEOTIDE SEQUENCE [LARGE SCALE GENOMIC DNA]</scope>
</reference>
<accession>A0A1R4HAA2</accession>